<dbReference type="PANTHER" id="PTHR34105">
    <property type="entry name" value="PROLINE-, GLUTAMIC ACID- AND LEUCINE-RICH PROTEIN 1"/>
    <property type="match status" value="1"/>
</dbReference>
<sequence length="426" mass="44140">MPAASTDGASGAGSAALGVHSTFVLSATSRTFVCQLQDCFAALAKHLSAAVEFSGQIGALRVLARALERAGGLLHEAGVKRELSAALGKVVPGVLQLVQAAIADADRVQALPQALMFLSSALTVLPASFKQHKTLEGNLKQVLVSQHCTAQAKVLAGRCLGKLPGCMGTAQAWSEMCHASLCSAHTLLDCALMGMETPDGLIHDRAFISQNTVPLFPLATEGQVHSAQDLGLAVQQLAATLSCLQQLLTHHMALAVPVPARALLGLACRMLAFQGSVSQQGKKQLAALISQLLKRAAVTQHDGDQPQADASLQVYETAGQLLTAGGIGVAGMLAPAVLECVLREVYDQSPVSQQASPPGQKLSGKKRKKRAADDIPTLGLAMAALDSIPSPSAQLASLARQAAVLQLLQRLLMVGGYITVQTGLAC</sequence>
<comment type="caution">
    <text evidence="1">The sequence shown here is derived from an EMBL/GenBank/DDBJ whole genome shotgun (WGS) entry which is preliminary data.</text>
</comment>
<dbReference type="Proteomes" id="UP001465755">
    <property type="component" value="Unassembled WGS sequence"/>
</dbReference>
<evidence type="ECO:0000313" key="1">
    <source>
        <dbReference type="EMBL" id="KAK9812116.1"/>
    </source>
</evidence>
<dbReference type="GO" id="GO:0005634">
    <property type="term" value="C:nucleus"/>
    <property type="evidence" value="ECO:0007669"/>
    <property type="project" value="TreeGrafter"/>
</dbReference>
<dbReference type="PANTHER" id="PTHR34105:SF1">
    <property type="entry name" value="PROLINE-, GLUTAMIC ACID- AND LEUCINE-RICH PROTEIN 1"/>
    <property type="match status" value="1"/>
</dbReference>
<proteinExistence type="predicted"/>
<evidence type="ECO:0000313" key="2">
    <source>
        <dbReference type="Proteomes" id="UP001465755"/>
    </source>
</evidence>
<name>A0AAW1PUK9_9CHLO</name>
<gene>
    <name evidence="1" type="ORF">WJX73_008290</name>
</gene>
<keyword evidence="2" id="KW-1185">Reference proteome</keyword>
<accession>A0AAW1PUK9</accession>
<protein>
    <recommendedName>
        <fullName evidence="3">Pre-rRNA-processing protein RIX1 N-terminal domain-containing protein</fullName>
    </recommendedName>
</protein>
<dbReference type="EMBL" id="JALJOQ010000009">
    <property type="protein sequence ID" value="KAK9812116.1"/>
    <property type="molecule type" value="Genomic_DNA"/>
</dbReference>
<reference evidence="1 2" key="1">
    <citation type="journal article" date="2024" name="Nat. Commun.">
        <title>Phylogenomics reveals the evolutionary origins of lichenization in chlorophyte algae.</title>
        <authorList>
            <person name="Puginier C."/>
            <person name="Libourel C."/>
            <person name="Otte J."/>
            <person name="Skaloud P."/>
            <person name="Haon M."/>
            <person name="Grisel S."/>
            <person name="Petersen M."/>
            <person name="Berrin J.G."/>
            <person name="Delaux P.M."/>
            <person name="Dal Grande F."/>
            <person name="Keller J."/>
        </authorList>
    </citation>
    <scope>NUCLEOTIDE SEQUENCE [LARGE SCALE GENOMIC DNA]</scope>
    <source>
        <strain evidence="1 2">SAG 2036</strain>
    </source>
</reference>
<dbReference type="AlphaFoldDB" id="A0AAW1PUK9"/>
<organism evidence="1 2">
    <name type="scientific">Symbiochloris irregularis</name>
    <dbReference type="NCBI Taxonomy" id="706552"/>
    <lineage>
        <taxon>Eukaryota</taxon>
        <taxon>Viridiplantae</taxon>
        <taxon>Chlorophyta</taxon>
        <taxon>core chlorophytes</taxon>
        <taxon>Trebouxiophyceae</taxon>
        <taxon>Trebouxiales</taxon>
        <taxon>Trebouxiaceae</taxon>
        <taxon>Symbiochloris</taxon>
    </lineage>
</organism>
<evidence type="ECO:0008006" key="3">
    <source>
        <dbReference type="Google" id="ProtNLM"/>
    </source>
</evidence>
<dbReference type="GO" id="GO:0006364">
    <property type="term" value="P:rRNA processing"/>
    <property type="evidence" value="ECO:0007669"/>
    <property type="project" value="TreeGrafter"/>
</dbReference>